<name>A0A8H4RCS4_9HELO</name>
<sequence length="104" mass="11941">MTRSVQKEIARMPFPLQKLIIRPADRRAELKVGCLLPRDFLNRNGSTSEIACMQNPVQGEPDGIESARSPNVTRLTQDRRRRTQGDEVVRVEQWLRAQGQDEVQ</sequence>
<feature type="region of interest" description="Disordered" evidence="1">
    <location>
        <begin position="53"/>
        <end position="86"/>
    </location>
</feature>
<evidence type="ECO:0000313" key="3">
    <source>
        <dbReference type="Proteomes" id="UP000566819"/>
    </source>
</evidence>
<gene>
    <name evidence="2" type="ORF">G7Y89_g10436</name>
</gene>
<reference evidence="2 3" key="1">
    <citation type="submission" date="2020-03" db="EMBL/GenBank/DDBJ databases">
        <title>Draft Genome Sequence of Cudoniella acicularis.</title>
        <authorList>
            <person name="Buettner E."/>
            <person name="Kellner H."/>
        </authorList>
    </citation>
    <scope>NUCLEOTIDE SEQUENCE [LARGE SCALE GENOMIC DNA]</scope>
    <source>
        <strain evidence="2 3">DSM 108380</strain>
    </source>
</reference>
<accession>A0A8H4RCS4</accession>
<organism evidence="2 3">
    <name type="scientific">Cudoniella acicularis</name>
    <dbReference type="NCBI Taxonomy" id="354080"/>
    <lineage>
        <taxon>Eukaryota</taxon>
        <taxon>Fungi</taxon>
        <taxon>Dikarya</taxon>
        <taxon>Ascomycota</taxon>
        <taxon>Pezizomycotina</taxon>
        <taxon>Leotiomycetes</taxon>
        <taxon>Helotiales</taxon>
        <taxon>Tricladiaceae</taxon>
        <taxon>Cudoniella</taxon>
    </lineage>
</organism>
<protein>
    <submittedName>
        <fullName evidence="2">Uncharacterized protein</fullName>
    </submittedName>
</protein>
<dbReference type="Proteomes" id="UP000566819">
    <property type="component" value="Unassembled WGS sequence"/>
</dbReference>
<evidence type="ECO:0000313" key="2">
    <source>
        <dbReference type="EMBL" id="KAF4627724.1"/>
    </source>
</evidence>
<keyword evidence="3" id="KW-1185">Reference proteome</keyword>
<proteinExistence type="predicted"/>
<dbReference type="EMBL" id="JAAMPI010000921">
    <property type="protein sequence ID" value="KAF4627724.1"/>
    <property type="molecule type" value="Genomic_DNA"/>
</dbReference>
<comment type="caution">
    <text evidence="2">The sequence shown here is derived from an EMBL/GenBank/DDBJ whole genome shotgun (WGS) entry which is preliminary data.</text>
</comment>
<dbReference type="AlphaFoldDB" id="A0A8H4RCS4"/>
<evidence type="ECO:0000256" key="1">
    <source>
        <dbReference type="SAM" id="MobiDB-lite"/>
    </source>
</evidence>